<evidence type="ECO:0000256" key="3">
    <source>
        <dbReference type="ARBA" id="ARBA00022691"/>
    </source>
</evidence>
<evidence type="ECO:0000313" key="7">
    <source>
        <dbReference type="Proteomes" id="UP000233551"/>
    </source>
</evidence>
<dbReference type="InterPro" id="IPR001077">
    <property type="entry name" value="COMT_C"/>
</dbReference>
<dbReference type="STRING" id="22663.A0A2I0I8V4"/>
<dbReference type="PROSITE" id="PS51683">
    <property type="entry name" value="SAM_OMT_II"/>
    <property type="match status" value="1"/>
</dbReference>
<evidence type="ECO:0008006" key="8">
    <source>
        <dbReference type="Google" id="ProtNLM"/>
    </source>
</evidence>
<dbReference type="PIRSF" id="PIRSF005739">
    <property type="entry name" value="O-mtase"/>
    <property type="match status" value="1"/>
</dbReference>
<gene>
    <name evidence="6" type="ORF">CRG98_039184</name>
</gene>
<evidence type="ECO:0000259" key="4">
    <source>
        <dbReference type="Pfam" id="PF00891"/>
    </source>
</evidence>
<keyword evidence="2" id="KW-0808">Transferase</keyword>
<proteinExistence type="predicted"/>
<keyword evidence="7" id="KW-1185">Reference proteome</keyword>
<reference evidence="6 7" key="1">
    <citation type="submission" date="2017-11" db="EMBL/GenBank/DDBJ databases">
        <title>De-novo sequencing of pomegranate (Punica granatum L.) genome.</title>
        <authorList>
            <person name="Akparov Z."/>
            <person name="Amiraslanov A."/>
            <person name="Hajiyeva S."/>
            <person name="Abbasov M."/>
            <person name="Kaur K."/>
            <person name="Hamwieh A."/>
            <person name="Solovyev V."/>
            <person name="Salamov A."/>
            <person name="Braich B."/>
            <person name="Kosarev P."/>
            <person name="Mahmoud A."/>
            <person name="Hajiyev E."/>
            <person name="Babayeva S."/>
            <person name="Izzatullayeva V."/>
            <person name="Mammadov A."/>
            <person name="Mammadov A."/>
            <person name="Sharifova S."/>
            <person name="Ojaghi J."/>
            <person name="Eynullazada K."/>
            <person name="Bayramov B."/>
            <person name="Abdulazimova A."/>
            <person name="Shahmuradov I."/>
        </authorList>
    </citation>
    <scope>NUCLEOTIDE SEQUENCE [LARGE SCALE GENOMIC DNA]</scope>
    <source>
        <strain evidence="7">cv. AG2017</strain>
        <tissue evidence="6">Leaf</tissue>
    </source>
</reference>
<dbReference type="InterPro" id="IPR036388">
    <property type="entry name" value="WH-like_DNA-bd_sf"/>
</dbReference>
<dbReference type="GO" id="GO:0032259">
    <property type="term" value="P:methylation"/>
    <property type="evidence" value="ECO:0007669"/>
    <property type="project" value="UniProtKB-KW"/>
</dbReference>
<dbReference type="InterPro" id="IPR036390">
    <property type="entry name" value="WH_DNA-bd_sf"/>
</dbReference>
<dbReference type="EMBL" id="PGOL01003563">
    <property type="protein sequence ID" value="PKI40428.1"/>
    <property type="molecule type" value="Genomic_DNA"/>
</dbReference>
<evidence type="ECO:0000313" key="6">
    <source>
        <dbReference type="EMBL" id="PKI40428.1"/>
    </source>
</evidence>
<dbReference type="Gene3D" id="3.40.50.150">
    <property type="entry name" value="Vaccinia Virus protein VP39"/>
    <property type="match status" value="1"/>
</dbReference>
<dbReference type="SUPFAM" id="SSF46785">
    <property type="entry name" value="Winged helix' DNA-binding domain"/>
    <property type="match status" value="1"/>
</dbReference>
<name>A0A2I0I8V4_PUNGR</name>
<evidence type="ECO:0000256" key="1">
    <source>
        <dbReference type="ARBA" id="ARBA00022603"/>
    </source>
</evidence>
<feature type="domain" description="O-methyltransferase C-terminal" evidence="4">
    <location>
        <begin position="129"/>
        <end position="257"/>
    </location>
</feature>
<comment type="caution">
    <text evidence="6">The sequence shown here is derived from an EMBL/GenBank/DDBJ whole genome shotgun (WGS) entry which is preliminary data.</text>
</comment>
<keyword evidence="1" id="KW-0489">Methyltransferase</keyword>
<protein>
    <recommendedName>
        <fullName evidence="8">(R,S)-reticuline 7-O-methyltransferase-like</fullName>
    </recommendedName>
</protein>
<organism evidence="6 7">
    <name type="scientific">Punica granatum</name>
    <name type="common">Pomegranate</name>
    <dbReference type="NCBI Taxonomy" id="22663"/>
    <lineage>
        <taxon>Eukaryota</taxon>
        <taxon>Viridiplantae</taxon>
        <taxon>Streptophyta</taxon>
        <taxon>Embryophyta</taxon>
        <taxon>Tracheophyta</taxon>
        <taxon>Spermatophyta</taxon>
        <taxon>Magnoliopsida</taxon>
        <taxon>eudicotyledons</taxon>
        <taxon>Gunneridae</taxon>
        <taxon>Pentapetalae</taxon>
        <taxon>rosids</taxon>
        <taxon>malvids</taxon>
        <taxon>Myrtales</taxon>
        <taxon>Lythraceae</taxon>
        <taxon>Punica</taxon>
    </lineage>
</organism>
<dbReference type="InterPro" id="IPR012967">
    <property type="entry name" value="COMT_dimerisation"/>
</dbReference>
<dbReference type="PANTHER" id="PTHR11746">
    <property type="entry name" value="O-METHYLTRANSFERASE"/>
    <property type="match status" value="1"/>
</dbReference>
<dbReference type="Proteomes" id="UP000233551">
    <property type="component" value="Unassembled WGS sequence"/>
</dbReference>
<dbReference type="AlphaFoldDB" id="A0A2I0I8V4"/>
<evidence type="ECO:0000256" key="2">
    <source>
        <dbReference type="ARBA" id="ARBA00022679"/>
    </source>
</evidence>
<sequence>MDAKEDDAMLRGQVAIWHCMFGFADTMALTCAVELGIANIIRSHGQPVTLHQIGASIDGTSSPDIPSLERIMRLLVRREIFAAHQPSNGGDTLYGLTYSSRWLVTESGSESNLAPLVIMQNHPLLLAPWHYLSQYVKEGRSSTPFKKAHGMEIWEMASKDPMFNKLFNDAMACNSKNGMQAIMAGYKDRFGLIGSLVDVGGGIGVVIATIVKANPHIQGINFDLPHVVATAPAYPGVEHVGGSMFESVPTADAIILKNCKKAIPEKQGKLIIVEVVLQPEGKGPLDDIAAVEGVFNDIAAIFDLVKFEHASGGKQRTEPEWKSLLAEGGFPRYNIIKFPSFYSIIEAFPN</sequence>
<dbReference type="Pfam" id="PF00891">
    <property type="entry name" value="Methyltransf_2"/>
    <property type="match status" value="1"/>
</dbReference>
<dbReference type="InterPro" id="IPR029063">
    <property type="entry name" value="SAM-dependent_MTases_sf"/>
</dbReference>
<keyword evidence="3" id="KW-0949">S-adenosyl-L-methionine</keyword>
<dbReference type="GO" id="GO:0008171">
    <property type="term" value="F:O-methyltransferase activity"/>
    <property type="evidence" value="ECO:0007669"/>
    <property type="project" value="InterPro"/>
</dbReference>
<dbReference type="Pfam" id="PF08100">
    <property type="entry name" value="Dimerisation"/>
    <property type="match status" value="1"/>
</dbReference>
<accession>A0A2I0I8V4</accession>
<dbReference type="GO" id="GO:0046983">
    <property type="term" value="F:protein dimerization activity"/>
    <property type="evidence" value="ECO:0007669"/>
    <property type="project" value="InterPro"/>
</dbReference>
<dbReference type="SUPFAM" id="SSF53335">
    <property type="entry name" value="S-adenosyl-L-methionine-dependent methyltransferases"/>
    <property type="match status" value="1"/>
</dbReference>
<dbReference type="InterPro" id="IPR016461">
    <property type="entry name" value="COMT-like"/>
</dbReference>
<evidence type="ECO:0000259" key="5">
    <source>
        <dbReference type="Pfam" id="PF08100"/>
    </source>
</evidence>
<dbReference type="Gene3D" id="1.10.10.10">
    <property type="entry name" value="Winged helix-like DNA-binding domain superfamily/Winged helix DNA-binding domain"/>
    <property type="match status" value="1"/>
</dbReference>
<feature type="domain" description="O-methyltransferase dimerisation" evidence="5">
    <location>
        <begin position="17"/>
        <end position="105"/>
    </location>
</feature>